<proteinExistence type="predicted"/>
<reference evidence="1" key="1">
    <citation type="journal article" date="2002" name="Nature">
        <title>The genome sequence and structure of rice chromosome 1.</title>
        <authorList>
            <person name="Sasaki T."/>
            <person name="Matsumoto T."/>
            <person name="Yamamoto K."/>
            <person name="Sakata K."/>
            <person name="Baba T."/>
            <person name="Katayose Y."/>
            <person name="Wu J."/>
            <person name="Niimura Y."/>
            <person name="Cheng Z."/>
            <person name="Nagamura Y."/>
            <person name="Antonio B.A."/>
            <person name="Kanamori H."/>
            <person name="Hosokawa S."/>
            <person name="Masukawa M."/>
            <person name="Arikawa K."/>
            <person name="Chiden Y."/>
            <person name="Hayashi M."/>
            <person name="Okamoto M."/>
            <person name="Ando T."/>
            <person name="Aoki H."/>
            <person name="Arita K."/>
            <person name="Hamada M."/>
            <person name="Harada C."/>
            <person name="Hijishita S."/>
            <person name="Honda M."/>
            <person name="Ichikawa Y."/>
            <person name="Idonuma A."/>
            <person name="Iijima M."/>
            <person name="Ikeda M."/>
            <person name="Ikeno M."/>
            <person name="Itoh S."/>
            <person name="Itoh T."/>
            <person name="Itoh Y."/>
            <person name="Itoh Y."/>
            <person name="Iwabuchi A."/>
            <person name="Kamiya K."/>
            <person name="Karasawa W."/>
            <person name="Katagiri S."/>
            <person name="Kikuta A."/>
            <person name="Kobayashi N."/>
            <person name="Kono I."/>
            <person name="Machita K."/>
            <person name="Maehara T."/>
            <person name="Mizuno H."/>
            <person name="Mizubayashi T."/>
            <person name="Mukai Y."/>
            <person name="Nagasaki H."/>
            <person name="Nakashima M."/>
            <person name="Nakama Y."/>
            <person name="Nakamichi Y."/>
            <person name="Nakamura M."/>
            <person name="Namiki N."/>
            <person name="Negishi M."/>
            <person name="Ohta I."/>
            <person name="Ono N."/>
            <person name="Saji S."/>
            <person name="Sakai K."/>
            <person name="Shibata M."/>
            <person name="Shimokawa T."/>
            <person name="Shomura A."/>
            <person name="Song J."/>
            <person name="Takazaki Y."/>
            <person name="Terasawa K."/>
            <person name="Tsuji K."/>
            <person name="Waki K."/>
            <person name="Yamagata H."/>
            <person name="Yamane H."/>
            <person name="Yoshiki S."/>
            <person name="Yoshihara R."/>
            <person name="Yukawa K."/>
            <person name="Zhong H."/>
            <person name="Iwama H."/>
            <person name="Endo T."/>
            <person name="Ito H."/>
            <person name="Hahn J.H."/>
            <person name="Kim H.I."/>
            <person name="Eun M.Y."/>
            <person name="Yano M."/>
            <person name="Jiang J."/>
            <person name="Gojobori T."/>
        </authorList>
    </citation>
    <scope>NUCLEOTIDE SEQUENCE [LARGE SCALE GENOMIC DNA]</scope>
</reference>
<dbReference type="EMBL" id="AP003350">
    <property type="protein sequence ID" value="BAD87478.1"/>
    <property type="molecule type" value="Genomic_DNA"/>
</dbReference>
<protein>
    <submittedName>
        <fullName evidence="1">Uncharacterized protein P0702H08.28</fullName>
    </submittedName>
</protein>
<organism evidence="1">
    <name type="scientific">Oryza sativa subsp. japonica</name>
    <name type="common">Rice</name>
    <dbReference type="NCBI Taxonomy" id="39947"/>
    <lineage>
        <taxon>Eukaryota</taxon>
        <taxon>Viridiplantae</taxon>
        <taxon>Streptophyta</taxon>
        <taxon>Embryophyta</taxon>
        <taxon>Tracheophyta</taxon>
        <taxon>Spermatophyta</taxon>
        <taxon>Magnoliopsida</taxon>
        <taxon>Liliopsida</taxon>
        <taxon>Poales</taxon>
        <taxon>Poaceae</taxon>
        <taxon>BOP clade</taxon>
        <taxon>Oryzoideae</taxon>
        <taxon>Oryzeae</taxon>
        <taxon>Oryzinae</taxon>
        <taxon>Oryza</taxon>
        <taxon>Oryza sativa</taxon>
    </lineage>
</organism>
<name>Q5JM21_ORYSJ</name>
<dbReference type="AlphaFoldDB" id="Q5JM21"/>
<evidence type="ECO:0000313" key="1">
    <source>
        <dbReference type="EMBL" id="BAD87478.1"/>
    </source>
</evidence>
<gene>
    <name evidence="1" type="primary">P0702H08.28</name>
</gene>
<dbReference type="Proteomes" id="UP000817658">
    <property type="component" value="Chromosome 1"/>
</dbReference>
<sequence length="74" mass="8205">MQQINETRDKEFFTEVRKLAGFLIPVEASPTPPLNHEATARLLRQGVGKVGAGPRRGLSKPRSLGVVLPSLRKW</sequence>
<accession>Q5JM21</accession>